<dbReference type="GO" id="GO:0072659">
    <property type="term" value="P:protein localization to plasma membrane"/>
    <property type="evidence" value="ECO:0007669"/>
    <property type="project" value="TreeGrafter"/>
</dbReference>
<evidence type="ECO:0000313" key="3">
    <source>
        <dbReference type="Proteomes" id="UP001149813"/>
    </source>
</evidence>
<proteinExistence type="predicted"/>
<accession>A0A9W8CMS2</accession>
<dbReference type="PRINTS" id="PR00360">
    <property type="entry name" value="C2DOMAIN"/>
</dbReference>
<sequence>MPCLLKIKVIRARSLPVMDRQSSKADAYVEIRFANQYPLRTTIARKTLDPVWNESFRLEINDDAFLQNEPLEFRLLDYDSITANDLIGSVYIDLNS</sequence>
<dbReference type="GO" id="GO:0005509">
    <property type="term" value="F:calcium ion binding"/>
    <property type="evidence" value="ECO:0007669"/>
    <property type="project" value="TreeGrafter"/>
</dbReference>
<dbReference type="Gene3D" id="2.60.40.150">
    <property type="entry name" value="C2 domain"/>
    <property type="match status" value="1"/>
</dbReference>
<dbReference type="PANTHER" id="PTHR37412">
    <property type="entry name" value="C2 DOMAIN-CONTAINING PROTEIN 5"/>
    <property type="match status" value="1"/>
</dbReference>
<dbReference type="Pfam" id="PF00168">
    <property type="entry name" value="C2"/>
    <property type="match status" value="1"/>
</dbReference>
<dbReference type="InterPro" id="IPR035892">
    <property type="entry name" value="C2_domain_sf"/>
</dbReference>
<keyword evidence="3" id="KW-1185">Reference proteome</keyword>
<dbReference type="InterPro" id="IPR000008">
    <property type="entry name" value="C2_dom"/>
</dbReference>
<dbReference type="GO" id="GO:0090314">
    <property type="term" value="P:positive regulation of protein targeting to membrane"/>
    <property type="evidence" value="ECO:0007669"/>
    <property type="project" value="TreeGrafter"/>
</dbReference>
<feature type="non-terminal residue" evidence="2">
    <location>
        <position position="96"/>
    </location>
</feature>
<evidence type="ECO:0000313" key="2">
    <source>
        <dbReference type="EMBL" id="KAJ1718734.1"/>
    </source>
</evidence>
<protein>
    <recommendedName>
        <fullName evidence="1">C2 domain-containing protein</fullName>
    </recommendedName>
</protein>
<dbReference type="GO" id="GO:0065002">
    <property type="term" value="P:intracellular protein transmembrane transport"/>
    <property type="evidence" value="ECO:0007669"/>
    <property type="project" value="TreeGrafter"/>
</dbReference>
<dbReference type="EMBL" id="JANBOJ010000685">
    <property type="protein sequence ID" value="KAJ1718734.1"/>
    <property type="molecule type" value="Genomic_DNA"/>
</dbReference>
<dbReference type="SMART" id="SM00239">
    <property type="entry name" value="C2"/>
    <property type="match status" value="1"/>
</dbReference>
<dbReference type="PANTHER" id="PTHR37412:SF2">
    <property type="entry name" value="C2 DOMAIN-CONTAINING PROTEIN 5"/>
    <property type="match status" value="1"/>
</dbReference>
<organism evidence="2 3">
    <name type="scientific">Coemansia erecta</name>
    <dbReference type="NCBI Taxonomy" id="147472"/>
    <lineage>
        <taxon>Eukaryota</taxon>
        <taxon>Fungi</taxon>
        <taxon>Fungi incertae sedis</taxon>
        <taxon>Zoopagomycota</taxon>
        <taxon>Kickxellomycotina</taxon>
        <taxon>Kickxellomycetes</taxon>
        <taxon>Kickxellales</taxon>
        <taxon>Kickxellaceae</taxon>
        <taxon>Coemansia</taxon>
    </lineage>
</organism>
<evidence type="ECO:0000259" key="1">
    <source>
        <dbReference type="PROSITE" id="PS50004"/>
    </source>
</evidence>
<dbReference type="AlphaFoldDB" id="A0A9W8CMS2"/>
<gene>
    <name evidence="2" type="ORF">LPJ53_006346</name>
</gene>
<reference evidence="2" key="1">
    <citation type="submission" date="2022-07" db="EMBL/GenBank/DDBJ databases">
        <title>Phylogenomic reconstructions and comparative analyses of Kickxellomycotina fungi.</title>
        <authorList>
            <person name="Reynolds N.K."/>
            <person name="Stajich J.E."/>
            <person name="Barry K."/>
            <person name="Grigoriev I.V."/>
            <person name="Crous P."/>
            <person name="Smith M.E."/>
        </authorList>
    </citation>
    <scope>NUCLEOTIDE SEQUENCE</scope>
    <source>
        <strain evidence="2">NBRC 32514</strain>
    </source>
</reference>
<dbReference type="OrthoDB" id="419768at2759"/>
<comment type="caution">
    <text evidence="2">The sequence shown here is derived from an EMBL/GenBank/DDBJ whole genome shotgun (WGS) entry which is preliminary data.</text>
</comment>
<dbReference type="GO" id="GO:0031340">
    <property type="term" value="P:positive regulation of vesicle fusion"/>
    <property type="evidence" value="ECO:0007669"/>
    <property type="project" value="TreeGrafter"/>
</dbReference>
<dbReference type="PROSITE" id="PS50004">
    <property type="entry name" value="C2"/>
    <property type="match status" value="1"/>
</dbReference>
<feature type="domain" description="C2" evidence="1">
    <location>
        <begin position="1"/>
        <end position="96"/>
    </location>
</feature>
<dbReference type="SUPFAM" id="SSF49562">
    <property type="entry name" value="C2 domain (Calcium/lipid-binding domain, CaLB)"/>
    <property type="match status" value="1"/>
</dbReference>
<dbReference type="InterPro" id="IPR038983">
    <property type="entry name" value="C2CD5"/>
</dbReference>
<dbReference type="GO" id="GO:0005544">
    <property type="term" value="F:calcium-dependent phospholipid binding"/>
    <property type="evidence" value="ECO:0007669"/>
    <property type="project" value="InterPro"/>
</dbReference>
<dbReference type="GO" id="GO:0005886">
    <property type="term" value="C:plasma membrane"/>
    <property type="evidence" value="ECO:0007669"/>
    <property type="project" value="TreeGrafter"/>
</dbReference>
<dbReference type="GO" id="GO:0010828">
    <property type="term" value="P:positive regulation of D-glucose transmembrane transport"/>
    <property type="evidence" value="ECO:0007669"/>
    <property type="project" value="TreeGrafter"/>
</dbReference>
<dbReference type="Proteomes" id="UP001149813">
    <property type="component" value="Unassembled WGS sequence"/>
</dbReference>
<name>A0A9W8CMS2_9FUNG</name>